<comment type="caution">
    <text evidence="5">The sequence shown here is derived from an EMBL/GenBank/DDBJ whole genome shotgun (WGS) entry which is preliminary data.</text>
</comment>
<dbReference type="Proteomes" id="UP001449225">
    <property type="component" value="Unassembled WGS sequence"/>
</dbReference>
<dbReference type="PANTHER" id="PTHR41542">
    <property type="entry name" value="BLL5807 PROTEIN"/>
    <property type="match status" value="1"/>
</dbReference>
<dbReference type="RefSeq" id="WP_342853463.1">
    <property type="nucleotide sequence ID" value="NZ_JBBMRA010000001.1"/>
</dbReference>
<feature type="transmembrane region" description="Helical" evidence="2">
    <location>
        <begin position="98"/>
        <end position="115"/>
    </location>
</feature>
<dbReference type="Gene3D" id="3.10.450.240">
    <property type="match status" value="1"/>
</dbReference>
<feature type="chain" id="PRO_5046592197" evidence="3">
    <location>
        <begin position="20"/>
        <end position="295"/>
    </location>
</feature>
<evidence type="ECO:0000313" key="5">
    <source>
        <dbReference type="EMBL" id="MEM5535017.1"/>
    </source>
</evidence>
<feature type="compositionally biased region" description="Low complexity" evidence="1">
    <location>
        <begin position="38"/>
        <end position="54"/>
    </location>
</feature>
<evidence type="ECO:0000256" key="2">
    <source>
        <dbReference type="SAM" id="Phobius"/>
    </source>
</evidence>
<accession>A0ABU9TP45</accession>
<evidence type="ECO:0000256" key="1">
    <source>
        <dbReference type="SAM" id="MobiDB-lite"/>
    </source>
</evidence>
<sequence length="295" mass="32748">MRTFFITLMAVFFITLPLAETADAKRLGGGSSFGKSFFSPKKSQSAPAQKQSSATNSQNKAAGTAPKRGGFGGMMAGLLAGGLFGALLFGGAFDGIQFMDLLLIAGVIFIIYKIMSMRKAAQPQSSPYAQGAQQYEINPHETTMTRDASPDVDKEFKPMPSFNSGWGESSDIKLPAWFNQTAFLAGAQEHFVNLQKAWDNSNWDEIQTYTAPEMYNLLKEERAKHPENQTTEVVSVMAEVANFIEEKDEAIVSVNFYGWLKENTDEATEFNETWHLSRDMRQPNSDWFIVGIQQN</sequence>
<feature type="region of interest" description="Disordered" evidence="1">
    <location>
        <begin position="38"/>
        <end position="66"/>
    </location>
</feature>
<evidence type="ECO:0000313" key="6">
    <source>
        <dbReference type="Proteomes" id="UP001449225"/>
    </source>
</evidence>
<dbReference type="SUPFAM" id="SSF54427">
    <property type="entry name" value="NTF2-like"/>
    <property type="match status" value="1"/>
</dbReference>
<dbReference type="Pfam" id="PF04280">
    <property type="entry name" value="Tim44"/>
    <property type="match status" value="1"/>
</dbReference>
<keyword evidence="2" id="KW-1133">Transmembrane helix</keyword>
<name>A0ABU9TP45_9GAMM</name>
<dbReference type="EMBL" id="JBBMRA010000001">
    <property type="protein sequence ID" value="MEM5535017.1"/>
    <property type="molecule type" value="Genomic_DNA"/>
</dbReference>
<dbReference type="SMART" id="SM00978">
    <property type="entry name" value="Tim44"/>
    <property type="match status" value="1"/>
</dbReference>
<keyword evidence="6" id="KW-1185">Reference proteome</keyword>
<feature type="domain" description="Tim44-like" evidence="4">
    <location>
        <begin position="166"/>
        <end position="294"/>
    </location>
</feature>
<proteinExistence type="predicted"/>
<dbReference type="InterPro" id="IPR007379">
    <property type="entry name" value="Tim44-like_dom"/>
</dbReference>
<feature type="transmembrane region" description="Helical" evidence="2">
    <location>
        <begin position="71"/>
        <end position="91"/>
    </location>
</feature>
<keyword evidence="3" id="KW-0732">Signal</keyword>
<dbReference type="PANTHER" id="PTHR41542:SF1">
    <property type="entry name" value="BLL5807 PROTEIN"/>
    <property type="match status" value="1"/>
</dbReference>
<dbReference type="InterPro" id="IPR032710">
    <property type="entry name" value="NTF2-like_dom_sf"/>
</dbReference>
<feature type="signal peptide" evidence="3">
    <location>
        <begin position="1"/>
        <end position="19"/>
    </location>
</feature>
<gene>
    <name evidence="5" type="ORF">WNY58_01310</name>
</gene>
<organism evidence="5 6">
    <name type="scientific">Neptuniibacter pectenicola</name>
    <dbReference type="NCBI Taxonomy" id="1806669"/>
    <lineage>
        <taxon>Bacteria</taxon>
        <taxon>Pseudomonadati</taxon>
        <taxon>Pseudomonadota</taxon>
        <taxon>Gammaproteobacteria</taxon>
        <taxon>Oceanospirillales</taxon>
        <taxon>Oceanospirillaceae</taxon>
        <taxon>Neptuniibacter</taxon>
    </lineage>
</organism>
<evidence type="ECO:0000256" key="3">
    <source>
        <dbReference type="SAM" id="SignalP"/>
    </source>
</evidence>
<evidence type="ECO:0000259" key="4">
    <source>
        <dbReference type="SMART" id="SM00978"/>
    </source>
</evidence>
<keyword evidence="2" id="KW-0472">Membrane</keyword>
<keyword evidence="2" id="KW-0812">Transmembrane</keyword>
<protein>
    <submittedName>
        <fullName evidence="5">TIM44-like domain-containing protein</fullName>
    </submittedName>
</protein>
<reference evidence="5 6" key="1">
    <citation type="submission" date="2024-03" db="EMBL/GenBank/DDBJ databases">
        <title>Community enrichment and isolation of bacterial strains for fucoidan degradation.</title>
        <authorList>
            <person name="Sichert A."/>
        </authorList>
    </citation>
    <scope>NUCLEOTIDE SEQUENCE [LARGE SCALE GENOMIC DNA]</scope>
    <source>
        <strain evidence="5 6">AS76</strain>
    </source>
</reference>